<dbReference type="SUPFAM" id="SSF49493">
    <property type="entry name" value="HSP40/DnaJ peptide-binding domain"/>
    <property type="match status" value="2"/>
</dbReference>
<dbReference type="SMART" id="SM00271">
    <property type="entry name" value="DnaJ"/>
    <property type="match status" value="1"/>
</dbReference>
<feature type="domain" description="J" evidence="3">
    <location>
        <begin position="11"/>
        <end position="90"/>
    </location>
</feature>
<feature type="compositionally biased region" description="Basic and acidic residues" evidence="2">
    <location>
        <begin position="113"/>
        <end position="132"/>
    </location>
</feature>
<name>A0A4P9K5M0_9GAMM</name>
<feature type="compositionally biased region" description="Polar residues" evidence="2">
    <location>
        <begin position="85"/>
        <end position="96"/>
    </location>
</feature>
<dbReference type="CDD" id="cd06257">
    <property type="entry name" value="DnaJ"/>
    <property type="match status" value="1"/>
</dbReference>
<evidence type="ECO:0000313" key="5">
    <source>
        <dbReference type="Proteomes" id="UP000304864"/>
    </source>
</evidence>
<dbReference type="InterPro" id="IPR036869">
    <property type="entry name" value="J_dom_sf"/>
</dbReference>
<dbReference type="PANTHER" id="PTHR43096">
    <property type="entry name" value="DNAJ HOMOLOG 1, MITOCHONDRIAL-RELATED"/>
    <property type="match status" value="1"/>
</dbReference>
<dbReference type="OrthoDB" id="9779889at2"/>
<evidence type="ECO:0000256" key="2">
    <source>
        <dbReference type="SAM" id="MobiDB-lite"/>
    </source>
</evidence>
<dbReference type="PROSITE" id="PS50076">
    <property type="entry name" value="DNAJ_2"/>
    <property type="match status" value="1"/>
</dbReference>
<dbReference type="InterPro" id="IPR001623">
    <property type="entry name" value="DnaJ_domain"/>
</dbReference>
<evidence type="ECO:0000313" key="4">
    <source>
        <dbReference type="EMBL" id="QCU90295.1"/>
    </source>
</evidence>
<accession>A0A4P9K5M0</accession>
<gene>
    <name evidence="4" type="ORF">FE785_06455</name>
</gene>
<dbReference type="GO" id="GO:0042026">
    <property type="term" value="P:protein refolding"/>
    <property type="evidence" value="ECO:0007669"/>
    <property type="project" value="TreeGrafter"/>
</dbReference>
<keyword evidence="5" id="KW-1185">Reference proteome</keyword>
<keyword evidence="1" id="KW-0143">Chaperone</keyword>
<organism evidence="4 5">
    <name type="scientific">Thiomicrorhabdus sediminis</name>
    <dbReference type="NCBI Taxonomy" id="2580412"/>
    <lineage>
        <taxon>Bacteria</taxon>
        <taxon>Pseudomonadati</taxon>
        <taxon>Pseudomonadota</taxon>
        <taxon>Gammaproteobacteria</taxon>
        <taxon>Thiotrichales</taxon>
        <taxon>Piscirickettsiaceae</taxon>
        <taxon>Thiomicrorhabdus</taxon>
    </lineage>
</organism>
<protein>
    <submittedName>
        <fullName evidence="4">J domain-containing protein</fullName>
    </submittedName>
</protein>
<evidence type="ECO:0000256" key="1">
    <source>
        <dbReference type="ARBA" id="ARBA00023186"/>
    </source>
</evidence>
<dbReference type="GO" id="GO:0005737">
    <property type="term" value="C:cytoplasm"/>
    <property type="evidence" value="ECO:0007669"/>
    <property type="project" value="TreeGrafter"/>
</dbReference>
<dbReference type="Gene3D" id="2.60.260.20">
    <property type="entry name" value="Urease metallochaperone UreE, N-terminal domain"/>
    <property type="match status" value="1"/>
</dbReference>
<dbReference type="PANTHER" id="PTHR43096:SF52">
    <property type="entry name" value="DNAJ HOMOLOG 1, MITOCHONDRIAL-RELATED"/>
    <property type="match status" value="1"/>
</dbReference>
<proteinExistence type="predicted"/>
<dbReference type="SUPFAM" id="SSF46565">
    <property type="entry name" value="Chaperone J-domain"/>
    <property type="match status" value="1"/>
</dbReference>
<sequence length="300" mass="34493">MLRPNYDINIDYFAILGVHYGACSKTVKLAYRKMARRYHPDVSKIHDAQARFQEIAAAYEILSKYRDAYCREFDLRRNQQRRRTGYQQASPRNKTHTQADSHKRSSANQKTSSRTEQKQYAEDADKQTDDGKQYQYSSSDYQSAFKYQKPINGKNRVITYPLTLRYAIRLLNLGSFYIPGLKVKMKFNRQAFDEKTFRLEGKGYSGLFGGVPGDYLVKFNIKIDSSRYKLDQGDIYGTFVVPKSMLQPGKKISLDTVAGKLDVVVPKNYSAEKFIKIKGMGLPADEEHKAGDFYARLLLG</sequence>
<dbReference type="Pfam" id="PF00226">
    <property type="entry name" value="DnaJ"/>
    <property type="match status" value="1"/>
</dbReference>
<dbReference type="Gene3D" id="1.10.287.110">
    <property type="entry name" value="DnaJ domain"/>
    <property type="match status" value="1"/>
</dbReference>
<dbReference type="InterPro" id="IPR002939">
    <property type="entry name" value="DnaJ_C"/>
</dbReference>
<reference evidence="4 5" key="1">
    <citation type="submission" date="2019-05" db="EMBL/GenBank/DDBJ databases">
        <title>Thiomicrorhabdus sediminis sp. nov, a novel sulfur-oxidizing bacterium isolated from coastal sediment.</title>
        <authorList>
            <person name="Liu X."/>
        </authorList>
    </citation>
    <scope>NUCLEOTIDE SEQUENCE [LARGE SCALE GENOMIC DNA]</scope>
    <source>
        <strain evidence="4 5">G1</strain>
    </source>
</reference>
<dbReference type="KEGG" id="thig:FE785_06455"/>
<dbReference type="Pfam" id="PF01556">
    <property type="entry name" value="DnaJ_C"/>
    <property type="match status" value="1"/>
</dbReference>
<evidence type="ECO:0000259" key="3">
    <source>
        <dbReference type="PROSITE" id="PS50076"/>
    </source>
</evidence>
<dbReference type="AlphaFoldDB" id="A0A4P9K5M0"/>
<feature type="region of interest" description="Disordered" evidence="2">
    <location>
        <begin position="80"/>
        <end position="135"/>
    </location>
</feature>
<dbReference type="EMBL" id="CP040602">
    <property type="protein sequence ID" value="QCU90295.1"/>
    <property type="molecule type" value="Genomic_DNA"/>
</dbReference>
<dbReference type="GO" id="GO:0051082">
    <property type="term" value="F:unfolded protein binding"/>
    <property type="evidence" value="ECO:0007669"/>
    <property type="project" value="InterPro"/>
</dbReference>
<dbReference type="InterPro" id="IPR008971">
    <property type="entry name" value="HSP40/DnaJ_pept-bd"/>
</dbReference>
<dbReference type="PRINTS" id="PR00625">
    <property type="entry name" value="JDOMAIN"/>
</dbReference>
<dbReference type="Proteomes" id="UP000304864">
    <property type="component" value="Chromosome"/>
</dbReference>